<dbReference type="InterPro" id="IPR029472">
    <property type="entry name" value="Copia-like_N"/>
</dbReference>
<evidence type="ECO:0000313" key="3">
    <source>
        <dbReference type="Proteomes" id="UP000075243"/>
    </source>
</evidence>
<evidence type="ECO:0000259" key="1">
    <source>
        <dbReference type="Pfam" id="PF14244"/>
    </source>
</evidence>
<dbReference type="Gramene" id="C.cajan_12196.t">
    <property type="protein sequence ID" value="C.cajan_12196.t.cds1"/>
    <property type="gene ID" value="C.cajan_12196"/>
</dbReference>
<dbReference type="EMBL" id="CM003608">
    <property type="protein sequence ID" value="KYP66281.1"/>
    <property type="molecule type" value="Genomic_DNA"/>
</dbReference>
<dbReference type="Proteomes" id="UP000075243">
    <property type="component" value="Chromosome 6"/>
</dbReference>
<evidence type="ECO:0000313" key="2">
    <source>
        <dbReference type="EMBL" id="KYP66281.1"/>
    </source>
</evidence>
<protein>
    <recommendedName>
        <fullName evidence="1">Retrotransposon Copia-like N-terminal domain-containing protein</fullName>
    </recommendedName>
</protein>
<dbReference type="PANTHER" id="PTHR37610">
    <property type="entry name" value="CCHC-TYPE DOMAIN-CONTAINING PROTEIN"/>
    <property type="match status" value="1"/>
</dbReference>
<organism evidence="2 3">
    <name type="scientific">Cajanus cajan</name>
    <name type="common">Pigeon pea</name>
    <name type="synonym">Cajanus indicus</name>
    <dbReference type="NCBI Taxonomy" id="3821"/>
    <lineage>
        <taxon>Eukaryota</taxon>
        <taxon>Viridiplantae</taxon>
        <taxon>Streptophyta</taxon>
        <taxon>Embryophyta</taxon>
        <taxon>Tracheophyta</taxon>
        <taxon>Spermatophyta</taxon>
        <taxon>Magnoliopsida</taxon>
        <taxon>eudicotyledons</taxon>
        <taxon>Gunneridae</taxon>
        <taxon>Pentapetalae</taxon>
        <taxon>rosids</taxon>
        <taxon>fabids</taxon>
        <taxon>Fabales</taxon>
        <taxon>Fabaceae</taxon>
        <taxon>Papilionoideae</taxon>
        <taxon>50 kb inversion clade</taxon>
        <taxon>NPAAA clade</taxon>
        <taxon>indigoferoid/millettioid clade</taxon>
        <taxon>Phaseoleae</taxon>
        <taxon>Cajanus</taxon>
    </lineage>
</organism>
<reference evidence="2 3" key="1">
    <citation type="journal article" date="2012" name="Nat. Biotechnol.">
        <title>Draft genome sequence of pigeonpea (Cajanus cajan), an orphan legume crop of resource-poor farmers.</title>
        <authorList>
            <person name="Varshney R.K."/>
            <person name="Chen W."/>
            <person name="Li Y."/>
            <person name="Bharti A.K."/>
            <person name="Saxena R.K."/>
            <person name="Schlueter J.A."/>
            <person name="Donoghue M.T."/>
            <person name="Azam S."/>
            <person name="Fan G."/>
            <person name="Whaley A.M."/>
            <person name="Farmer A.D."/>
            <person name="Sheridan J."/>
            <person name="Iwata A."/>
            <person name="Tuteja R."/>
            <person name="Penmetsa R.V."/>
            <person name="Wu W."/>
            <person name="Upadhyaya H.D."/>
            <person name="Yang S.P."/>
            <person name="Shah T."/>
            <person name="Saxena K.B."/>
            <person name="Michael T."/>
            <person name="McCombie W.R."/>
            <person name="Yang B."/>
            <person name="Zhang G."/>
            <person name="Yang H."/>
            <person name="Wang J."/>
            <person name="Spillane C."/>
            <person name="Cook D.R."/>
            <person name="May G.D."/>
            <person name="Xu X."/>
            <person name="Jackson S.A."/>
        </authorList>
    </citation>
    <scope>NUCLEOTIDE SEQUENCE [LARGE SCALE GENOMIC DNA]</scope>
    <source>
        <strain evidence="3">cv. Asha</strain>
    </source>
</reference>
<gene>
    <name evidence="2" type="ORF">KK1_012568</name>
</gene>
<dbReference type="PANTHER" id="PTHR37610:SF97">
    <property type="entry name" value="RETROTRANSPOSON GAG DOMAIN-CONTAINING PROTEIN"/>
    <property type="match status" value="1"/>
</dbReference>
<dbReference type="AlphaFoldDB" id="A0A151TGV1"/>
<proteinExistence type="predicted"/>
<name>A0A151TGV1_CAJCA</name>
<keyword evidence="3" id="KW-1185">Reference proteome</keyword>
<dbReference type="Pfam" id="PF14244">
    <property type="entry name" value="Retrotran_gag_3"/>
    <property type="match status" value="1"/>
</dbReference>
<accession>A0A151TGV1</accession>
<feature type="domain" description="Retrotransposon Copia-like N-terminal" evidence="1">
    <location>
        <begin position="1"/>
        <end position="21"/>
    </location>
</feature>
<sequence>MKNALRAKNKLGFINGSIVIPDDNASDEAYAWILCNSMINSWIHNTIDPQLQPLINCFETAKSLWDDLRERFSVLNIPEGPPFDDPTRYRRIVGRLVYLTITRPELSYAVHTLS</sequence>